<reference evidence="4" key="1">
    <citation type="journal article" date="2020" name="Nat. Ecol. Evol.">
        <title>Deeply conserved synteny resolves early events in vertebrate evolution.</title>
        <authorList>
            <person name="Simakov O."/>
            <person name="Marletaz F."/>
            <person name="Yue J.X."/>
            <person name="O'Connell B."/>
            <person name="Jenkins J."/>
            <person name="Brandt A."/>
            <person name="Calef R."/>
            <person name="Tung C.H."/>
            <person name="Huang T.K."/>
            <person name="Schmutz J."/>
            <person name="Satoh N."/>
            <person name="Yu J.K."/>
            <person name="Putnam N.H."/>
            <person name="Green R.E."/>
            <person name="Rokhsar D.S."/>
        </authorList>
    </citation>
    <scope>NUCLEOTIDE SEQUENCE [LARGE SCALE GENOMIC DNA]</scope>
    <source>
        <strain evidence="4">S238N-H82</strain>
    </source>
</reference>
<dbReference type="InterPro" id="IPR032675">
    <property type="entry name" value="LRR_dom_sf"/>
</dbReference>
<dbReference type="Proteomes" id="UP000001554">
    <property type="component" value="Chromosome 8"/>
</dbReference>
<dbReference type="InterPro" id="IPR027417">
    <property type="entry name" value="P-loop_NTPase"/>
</dbReference>
<dbReference type="SUPFAM" id="SSF52047">
    <property type="entry name" value="RNI-like"/>
    <property type="match status" value="1"/>
</dbReference>
<dbReference type="KEGG" id="bfo:118421683"/>
<dbReference type="PANTHER" id="PTHR46312">
    <property type="entry name" value="NACHT DOMAIN-CONTAINING PROTEIN"/>
    <property type="match status" value="1"/>
</dbReference>
<keyword evidence="4" id="KW-1185">Reference proteome</keyword>
<organism evidence="4 5">
    <name type="scientific">Branchiostoma floridae</name>
    <name type="common">Florida lancelet</name>
    <name type="synonym">Amphioxus</name>
    <dbReference type="NCBI Taxonomy" id="7739"/>
    <lineage>
        <taxon>Eukaryota</taxon>
        <taxon>Metazoa</taxon>
        <taxon>Chordata</taxon>
        <taxon>Cephalochordata</taxon>
        <taxon>Leptocardii</taxon>
        <taxon>Amphioxiformes</taxon>
        <taxon>Branchiostomatidae</taxon>
        <taxon>Branchiostoma</taxon>
    </lineage>
</organism>
<dbReference type="Gene3D" id="3.80.10.10">
    <property type="entry name" value="Ribonuclease Inhibitor"/>
    <property type="match status" value="1"/>
</dbReference>
<dbReference type="PANTHER" id="PTHR46312:SF2">
    <property type="entry name" value="NUCLEOTIDE-BINDING OLIGOMERIZATION DOMAIN-CONTAINING PROTEIN 2-LIKE"/>
    <property type="match status" value="1"/>
</dbReference>
<sequence>MKQVLANHLRDKGDKVLIILDGYDELQWHAEEDHDIMKLLTGRLFPHASVLVTTRTTFTSDVIAKMKPDARVEILGFSPDNAKSFIMKFFGRQPSEGEALLKKIGPTLLSTGVFSVPVLLLQVCLLWEDDKDVIRSDKISLLYNQVVTCLVRRYLAKDKNPVRVEDINALTYALEKLAFEYLLKENGVTVFDQEAVKRSCGEHFMILVQLGLLKEQKSPSRTNPIVQYSFSHKTMQEYFAAQYLTDRLSTEEATKGEMLQHYFPTARKIQALGELLVFMCGKLEEKAKFVLHYLLEIHNTPDVQLVEKEFYNFFETGKSKKDWNKDIKLEDFASAEDLTQFAGQWNDYPPVLLTYQSYIELYLLCCHESGLTAQFAKQVFLRDTIQFSGASPRVYGVLSHMIAEDREKVKKMEHLRLVNTQNYLLASTLDELRKLSGLTELNLRQSRLGRHLPTCKIPRRLELRFKYRRIMKTSEDNLAKAPALLARQLPLLRSLKKLVISWNDLGPEDMKQLIPAIKELRNLEELFLSGNDLSGLGKDVVDLVAFLPKLKVFKIYFCQLTFAEIQMIASSLTDNCPDLELFDFQLNPIQPDESIWVGEREMDTVRVTLRDKVFIPCGSKKLPTASS</sequence>
<dbReference type="GeneID" id="118421683"/>
<keyword evidence="1" id="KW-0547">Nucleotide-binding</keyword>
<dbReference type="OrthoDB" id="120976at2759"/>
<evidence type="ECO:0000259" key="3">
    <source>
        <dbReference type="Pfam" id="PF05729"/>
    </source>
</evidence>
<proteinExistence type="predicted"/>
<protein>
    <submittedName>
        <fullName evidence="5">Uncharacterized protein LOC118421683</fullName>
    </submittedName>
</protein>
<keyword evidence="2" id="KW-0067">ATP-binding</keyword>
<dbReference type="Pfam" id="PF05729">
    <property type="entry name" value="NACHT"/>
    <property type="match status" value="1"/>
</dbReference>
<dbReference type="OMA" id="TFAEIQM"/>
<dbReference type="Gene3D" id="3.40.50.300">
    <property type="entry name" value="P-loop containing nucleotide triphosphate hydrolases"/>
    <property type="match status" value="1"/>
</dbReference>
<evidence type="ECO:0000256" key="1">
    <source>
        <dbReference type="ARBA" id="ARBA00022741"/>
    </source>
</evidence>
<dbReference type="InterPro" id="IPR007111">
    <property type="entry name" value="NACHT_NTPase"/>
</dbReference>
<dbReference type="GO" id="GO:0005524">
    <property type="term" value="F:ATP binding"/>
    <property type="evidence" value="ECO:0007669"/>
    <property type="project" value="UniProtKB-KW"/>
</dbReference>
<evidence type="ECO:0000256" key="2">
    <source>
        <dbReference type="ARBA" id="ARBA00022840"/>
    </source>
</evidence>
<name>A0A9J7LNE6_BRAFL</name>
<reference evidence="5" key="2">
    <citation type="submission" date="2025-08" db="UniProtKB">
        <authorList>
            <consortium name="RefSeq"/>
        </authorList>
    </citation>
    <scope>IDENTIFICATION</scope>
    <source>
        <strain evidence="5">S238N-H82</strain>
        <tissue evidence="5">Testes</tissue>
    </source>
</reference>
<gene>
    <name evidence="5" type="primary">LOC118421683</name>
</gene>
<dbReference type="RefSeq" id="XP_035685028.1">
    <property type="nucleotide sequence ID" value="XM_035829135.1"/>
</dbReference>
<evidence type="ECO:0000313" key="5">
    <source>
        <dbReference type="RefSeq" id="XP_035685028.1"/>
    </source>
</evidence>
<accession>A0A9J7LNE6</accession>
<evidence type="ECO:0000313" key="4">
    <source>
        <dbReference type="Proteomes" id="UP000001554"/>
    </source>
</evidence>
<feature type="domain" description="NACHT" evidence="3">
    <location>
        <begin position="8"/>
        <end position="91"/>
    </location>
</feature>
<dbReference type="AlphaFoldDB" id="A0A9J7LNE6"/>